<accession>A0AA35V6K8</accession>
<evidence type="ECO:0000313" key="1">
    <source>
        <dbReference type="EMBL" id="CAI9263048.1"/>
    </source>
</evidence>
<evidence type="ECO:0000313" key="2">
    <source>
        <dbReference type="Proteomes" id="UP001177003"/>
    </source>
</evidence>
<sequence>MNNEANSQFDLPITPRAFLFRCFDKIENALILNKSVNLKLFNFYLKYAKPQYQTWSLKKIIGLKVCSIVPTEDFRNIRFKGFQGKDKILDEFTLDAHLLHSRNSENGCRDCGSSKENVAYEARRGTEGSLEAMARSYPKGALEPCLSEKGALKTILAMA</sequence>
<protein>
    <submittedName>
        <fullName evidence="1">Uncharacterized protein</fullName>
    </submittedName>
</protein>
<name>A0AA35V6K8_LACSI</name>
<organism evidence="1 2">
    <name type="scientific">Lactuca saligna</name>
    <name type="common">Willowleaf lettuce</name>
    <dbReference type="NCBI Taxonomy" id="75948"/>
    <lineage>
        <taxon>Eukaryota</taxon>
        <taxon>Viridiplantae</taxon>
        <taxon>Streptophyta</taxon>
        <taxon>Embryophyta</taxon>
        <taxon>Tracheophyta</taxon>
        <taxon>Spermatophyta</taxon>
        <taxon>Magnoliopsida</taxon>
        <taxon>eudicotyledons</taxon>
        <taxon>Gunneridae</taxon>
        <taxon>Pentapetalae</taxon>
        <taxon>asterids</taxon>
        <taxon>campanulids</taxon>
        <taxon>Asterales</taxon>
        <taxon>Asteraceae</taxon>
        <taxon>Cichorioideae</taxon>
        <taxon>Cichorieae</taxon>
        <taxon>Lactucinae</taxon>
        <taxon>Lactuca</taxon>
    </lineage>
</organism>
<proteinExistence type="predicted"/>
<keyword evidence="2" id="KW-1185">Reference proteome</keyword>
<dbReference type="EMBL" id="OX465086">
    <property type="protein sequence ID" value="CAI9263048.1"/>
    <property type="molecule type" value="Genomic_DNA"/>
</dbReference>
<dbReference type="AlphaFoldDB" id="A0AA35V6K8"/>
<reference evidence="1" key="1">
    <citation type="submission" date="2023-04" db="EMBL/GenBank/DDBJ databases">
        <authorList>
            <person name="Vijverberg K."/>
            <person name="Xiong W."/>
            <person name="Schranz E."/>
        </authorList>
    </citation>
    <scope>NUCLEOTIDE SEQUENCE</scope>
</reference>
<dbReference type="Proteomes" id="UP001177003">
    <property type="component" value="Chromosome 0"/>
</dbReference>
<gene>
    <name evidence="1" type="ORF">LSALG_LOCUS3753</name>
</gene>